<proteinExistence type="predicted"/>
<gene>
    <name evidence="2" type="ORF">PHLCEN_2v4357</name>
</gene>
<keyword evidence="3" id="KW-1185">Reference proteome</keyword>
<feature type="compositionally biased region" description="Acidic residues" evidence="1">
    <location>
        <begin position="138"/>
        <end position="152"/>
    </location>
</feature>
<evidence type="ECO:0000256" key="1">
    <source>
        <dbReference type="SAM" id="MobiDB-lite"/>
    </source>
</evidence>
<reference evidence="2 3" key="1">
    <citation type="submission" date="2018-02" db="EMBL/GenBank/DDBJ databases">
        <title>Genome sequence of the basidiomycete white-rot fungus Phlebia centrifuga.</title>
        <authorList>
            <person name="Granchi Z."/>
            <person name="Peng M."/>
            <person name="de Vries R.P."/>
            <person name="Hilden K."/>
            <person name="Makela M.R."/>
            <person name="Grigoriev I."/>
            <person name="Riley R."/>
        </authorList>
    </citation>
    <scope>NUCLEOTIDE SEQUENCE [LARGE SCALE GENOMIC DNA]</scope>
    <source>
        <strain evidence="2 3">FBCC195</strain>
    </source>
</reference>
<protein>
    <submittedName>
        <fullName evidence="2">Uncharacterized protein</fullName>
    </submittedName>
</protein>
<dbReference type="Proteomes" id="UP000186601">
    <property type="component" value="Unassembled WGS sequence"/>
</dbReference>
<dbReference type="EMBL" id="MLYV02000443">
    <property type="protein sequence ID" value="PSR97186.1"/>
    <property type="molecule type" value="Genomic_DNA"/>
</dbReference>
<feature type="non-terminal residue" evidence="2">
    <location>
        <position position="1"/>
    </location>
</feature>
<comment type="caution">
    <text evidence="2">The sequence shown here is derived from an EMBL/GenBank/DDBJ whole genome shotgun (WGS) entry which is preliminary data.</text>
</comment>
<sequence>HTTAVFTADPIFGTSCSDISAPSRVNFDTSIAISLSDALVLAVTWVKTASNLTEGARIGMRTPLSTMLLRDGTIYFALQPILISRFLLNLRQAGSPELEIDSQEAFNSRFSVPGFRVPSLASIIGNMGEDLDHGGPAEEVEDESSIEVEEGAAETTIETHASSTVNPTPSTSRLIHIA</sequence>
<organism evidence="2 3">
    <name type="scientific">Hermanssonia centrifuga</name>
    <dbReference type="NCBI Taxonomy" id="98765"/>
    <lineage>
        <taxon>Eukaryota</taxon>
        <taxon>Fungi</taxon>
        <taxon>Dikarya</taxon>
        <taxon>Basidiomycota</taxon>
        <taxon>Agaricomycotina</taxon>
        <taxon>Agaricomycetes</taxon>
        <taxon>Polyporales</taxon>
        <taxon>Meruliaceae</taxon>
        <taxon>Hermanssonia</taxon>
    </lineage>
</organism>
<evidence type="ECO:0000313" key="3">
    <source>
        <dbReference type="Proteomes" id="UP000186601"/>
    </source>
</evidence>
<dbReference type="OrthoDB" id="2754842at2759"/>
<feature type="region of interest" description="Disordered" evidence="1">
    <location>
        <begin position="131"/>
        <end position="178"/>
    </location>
</feature>
<accession>A0A2R6PVN3</accession>
<name>A0A2R6PVN3_9APHY</name>
<dbReference type="AlphaFoldDB" id="A0A2R6PVN3"/>
<feature type="compositionally biased region" description="Polar residues" evidence="1">
    <location>
        <begin position="156"/>
        <end position="178"/>
    </location>
</feature>
<evidence type="ECO:0000313" key="2">
    <source>
        <dbReference type="EMBL" id="PSR97186.1"/>
    </source>
</evidence>